<accession>A0A024UL30</accession>
<feature type="region of interest" description="Disordered" evidence="1">
    <location>
        <begin position="230"/>
        <end position="263"/>
    </location>
</feature>
<proteinExistence type="predicted"/>
<gene>
    <name evidence="2" type="ORF">H310_02779</name>
</gene>
<evidence type="ECO:0000313" key="2">
    <source>
        <dbReference type="EMBL" id="ETW06562.1"/>
    </source>
</evidence>
<feature type="region of interest" description="Disordered" evidence="1">
    <location>
        <begin position="1"/>
        <end position="27"/>
    </location>
</feature>
<dbReference type="GeneID" id="20079829"/>
<dbReference type="EMBL" id="KI913955">
    <property type="protein sequence ID" value="ETW06562.1"/>
    <property type="molecule type" value="Genomic_DNA"/>
</dbReference>
<dbReference type="OrthoDB" id="122325at2759"/>
<sequence length="794" mass="87644">MEGSNDQLSDRTLPDGGYYRDGEAQPGIDLQARRQVIEDLVYEDETTSSMSGVEDRLVVAEDPPLRLLSRVPVPAPFHETRPSLGPFPVMVHSQKVHHHYKQIVDDPALAVLERARRDEQIIGQAAEFARVSVKNESMQSAGLALQEELKAARQAGEEQAMRVAQAEAQLQHYHTQQQIATDEARKALEVSRQLESQVAELLRRDREGEAAMERERMAWTQSLKVEMSRGRSDANRVGDVNVPGVAPPGSWPQSTTGVDSGRSAFSGRQQMVPLLSGFAAPKAPRYTGHSVDHRKTFAKQYHGKEASSVTNAEWMAYFQYALDYHGPDYGDLETKIKSSVVMDDKELDADRCYDKWVYSYWSLLERNNMMSFHTKHPKAAVKALVEGLRPPALKAFMAFVKVKLVAQLEFTRAAKVSGIVKTSGDESSRAGSVAPRNVKALMNTVSSGTPGRQDIKKAPSCWACRGNHRIEACVEVSDAEKKAIRDKRKGEWAEKKERKPTKSKVVKSLRWMSEQPADGCCWSEIPGVALEKPISTLIDSGSDPGMLLSNGLIDLIALHSNVDLQAKELPTPQVMEGFGGGLLSLSKHVLLPELVLLTGEAPLVLKNVSAWVDTSDSGLNITVGRPVMEALGYSTEDLLKTASATQDAYDLGDLSVLDFEGASSAARALKARYAQMLAESGDLDDFEDDVPAINGNPKLAVRRILEQKVQEAQCKGLSESGAIRLHDLLREFEEVFRVQFQDDPPVAVDPLQVRFKPDAVPTTCKARRYSPLQTDYLRSHLAEIVEAGLARRTL</sequence>
<evidence type="ECO:0000256" key="1">
    <source>
        <dbReference type="SAM" id="MobiDB-lite"/>
    </source>
</evidence>
<feature type="compositionally biased region" description="Basic and acidic residues" evidence="1">
    <location>
        <begin position="8"/>
        <end position="23"/>
    </location>
</feature>
<evidence type="ECO:0008006" key="3">
    <source>
        <dbReference type="Google" id="ProtNLM"/>
    </source>
</evidence>
<protein>
    <recommendedName>
        <fullName evidence="3">Peptidase A2 domain-containing protein</fullName>
    </recommendedName>
</protein>
<dbReference type="RefSeq" id="XP_008864637.1">
    <property type="nucleotide sequence ID" value="XM_008866415.1"/>
</dbReference>
<organism evidence="2">
    <name type="scientific">Aphanomyces invadans</name>
    <dbReference type="NCBI Taxonomy" id="157072"/>
    <lineage>
        <taxon>Eukaryota</taxon>
        <taxon>Sar</taxon>
        <taxon>Stramenopiles</taxon>
        <taxon>Oomycota</taxon>
        <taxon>Saprolegniomycetes</taxon>
        <taxon>Saprolegniales</taxon>
        <taxon>Verrucalvaceae</taxon>
        <taxon>Aphanomyces</taxon>
    </lineage>
</organism>
<reference evidence="2" key="1">
    <citation type="submission" date="2013-12" db="EMBL/GenBank/DDBJ databases">
        <title>The Genome Sequence of Aphanomyces invadans NJM9701.</title>
        <authorList>
            <consortium name="The Broad Institute Genomics Platform"/>
            <person name="Russ C."/>
            <person name="Tyler B."/>
            <person name="van West P."/>
            <person name="Dieguez-Uribeondo J."/>
            <person name="Young S.K."/>
            <person name="Zeng Q."/>
            <person name="Gargeya S."/>
            <person name="Fitzgerald M."/>
            <person name="Abouelleil A."/>
            <person name="Alvarado L."/>
            <person name="Chapman S.B."/>
            <person name="Gainer-Dewar J."/>
            <person name="Goldberg J."/>
            <person name="Griggs A."/>
            <person name="Gujja S."/>
            <person name="Hansen M."/>
            <person name="Howarth C."/>
            <person name="Imamovic A."/>
            <person name="Ireland A."/>
            <person name="Larimer J."/>
            <person name="McCowan C."/>
            <person name="Murphy C."/>
            <person name="Pearson M."/>
            <person name="Poon T.W."/>
            <person name="Priest M."/>
            <person name="Roberts A."/>
            <person name="Saif S."/>
            <person name="Shea T."/>
            <person name="Sykes S."/>
            <person name="Wortman J."/>
            <person name="Nusbaum C."/>
            <person name="Birren B."/>
        </authorList>
    </citation>
    <scope>NUCLEOTIDE SEQUENCE [LARGE SCALE GENOMIC DNA]</scope>
    <source>
        <strain evidence="2">NJM9701</strain>
    </source>
</reference>
<name>A0A024UL30_9STRA</name>
<dbReference type="AlphaFoldDB" id="A0A024UL30"/>
<dbReference type="VEuPathDB" id="FungiDB:H310_02779"/>